<dbReference type="InterPro" id="IPR050103">
    <property type="entry name" value="Class-III_PLP-dep_AT"/>
</dbReference>
<dbReference type="Gene3D" id="3.40.640.10">
    <property type="entry name" value="Type I PLP-dependent aspartate aminotransferase-like (Major domain)"/>
    <property type="match status" value="1"/>
</dbReference>
<evidence type="ECO:0000256" key="4">
    <source>
        <dbReference type="ARBA" id="ARBA00022898"/>
    </source>
</evidence>
<comment type="cofactor">
    <cofactor evidence="1">
        <name>pyridoxal 5'-phosphate</name>
        <dbReference type="ChEBI" id="CHEBI:597326"/>
    </cofactor>
</comment>
<dbReference type="Proteomes" id="UP000515297">
    <property type="component" value="Plasmid plas1"/>
</dbReference>
<dbReference type="InterPro" id="IPR005814">
    <property type="entry name" value="Aminotrans_3"/>
</dbReference>
<dbReference type="InterPro" id="IPR049704">
    <property type="entry name" value="Aminotrans_3_PPA_site"/>
</dbReference>
<keyword evidence="3 6" id="KW-0808">Transferase</keyword>
<dbReference type="EMBL" id="CP060053">
    <property type="protein sequence ID" value="QNE07152.1"/>
    <property type="molecule type" value="Genomic_DNA"/>
</dbReference>
<evidence type="ECO:0000313" key="7">
    <source>
        <dbReference type="Proteomes" id="UP000515297"/>
    </source>
</evidence>
<gene>
    <name evidence="6" type="ORF">H4O24_19250</name>
</gene>
<reference evidence="6 7" key="1">
    <citation type="submission" date="2020-08" db="EMBL/GenBank/DDBJ databases">
        <authorList>
            <person name="Liu G."/>
            <person name="Sun C."/>
        </authorList>
    </citation>
    <scope>NUCLEOTIDE SEQUENCE [LARGE SCALE GENOMIC DNA]</scope>
    <source>
        <strain evidence="6 7">OT19</strain>
        <plasmid evidence="6 7">plas1</plasmid>
    </source>
</reference>
<dbReference type="PROSITE" id="PS00600">
    <property type="entry name" value="AA_TRANSFER_CLASS_3"/>
    <property type="match status" value="1"/>
</dbReference>
<dbReference type="RefSeq" id="WP_185885897.1">
    <property type="nucleotide sequence ID" value="NZ_CP060053.1"/>
</dbReference>
<dbReference type="SUPFAM" id="SSF53383">
    <property type="entry name" value="PLP-dependent transferases"/>
    <property type="match status" value="1"/>
</dbReference>
<proteinExistence type="inferred from homology"/>
<evidence type="ECO:0000256" key="5">
    <source>
        <dbReference type="RuleBase" id="RU003560"/>
    </source>
</evidence>
<geneLocation type="plasmid" evidence="6 7">
    <name>plas1</name>
</geneLocation>
<evidence type="ECO:0000256" key="1">
    <source>
        <dbReference type="ARBA" id="ARBA00001933"/>
    </source>
</evidence>
<dbReference type="PANTHER" id="PTHR11986:SF79">
    <property type="entry name" value="ACETYLORNITHINE AMINOTRANSFERASE, MITOCHONDRIAL"/>
    <property type="match status" value="1"/>
</dbReference>
<dbReference type="GO" id="GO:0030170">
    <property type="term" value="F:pyridoxal phosphate binding"/>
    <property type="evidence" value="ECO:0007669"/>
    <property type="project" value="InterPro"/>
</dbReference>
<dbReference type="PANTHER" id="PTHR11986">
    <property type="entry name" value="AMINOTRANSFERASE CLASS III"/>
    <property type="match status" value="1"/>
</dbReference>
<dbReference type="InterPro" id="IPR015424">
    <property type="entry name" value="PyrdxlP-dep_Trfase"/>
</dbReference>
<keyword evidence="6" id="KW-0614">Plasmid</keyword>
<dbReference type="InterPro" id="IPR015421">
    <property type="entry name" value="PyrdxlP-dep_Trfase_major"/>
</dbReference>
<evidence type="ECO:0000256" key="2">
    <source>
        <dbReference type="ARBA" id="ARBA00022576"/>
    </source>
</evidence>
<dbReference type="AlphaFoldDB" id="A0A7G6VZI7"/>
<sequence>MSLSEHERRSGYANEPPFAFRRGFGSCIEDSAGRTYIDLTSGWNVVNAGWSNPVIGENWLDTIGRATFRPSWCEDEGTANLRQALARAAPGRTPIFSCSGSEAIDNAIKIARIVTGLPGIFCIEGSYHGSGTGASQATGYDVPHRAPLAQEEMSVRLPLPTEEGAVERAEALIREFEPGGAIVYETVVTNMGCRTMPADYLAMLGRVADELGIVLICDEIGTGINRLGALFSSLGEGGLAPDIIVSGKALTNGLYPMSACLVKDRMMRHFETGQFASTYAAMPAGCAAALATLSLHEQTMLGTTALANGRTLAVLAEKHLLDIDGVTALAGAGMERALHLDWRILSARGLGPYSMLSALREAGVFATLSPGESHLMMTPPLTIGEEQLAQATGAIAATLKDPG</sequence>
<dbReference type="PIRSF" id="PIRSF000521">
    <property type="entry name" value="Transaminase_4ab_Lys_Orn"/>
    <property type="match status" value="1"/>
</dbReference>
<protein>
    <submittedName>
        <fullName evidence="6">Aminotransferase class III-fold pyridoxal phosphate-dependent enzyme</fullName>
    </submittedName>
</protein>
<organism evidence="6 7">
    <name type="scientific">Croceicoccus marinus</name>
    <dbReference type="NCBI Taxonomy" id="450378"/>
    <lineage>
        <taxon>Bacteria</taxon>
        <taxon>Pseudomonadati</taxon>
        <taxon>Pseudomonadota</taxon>
        <taxon>Alphaproteobacteria</taxon>
        <taxon>Sphingomonadales</taxon>
        <taxon>Erythrobacteraceae</taxon>
        <taxon>Croceicoccus</taxon>
    </lineage>
</organism>
<evidence type="ECO:0000256" key="3">
    <source>
        <dbReference type="ARBA" id="ARBA00022679"/>
    </source>
</evidence>
<dbReference type="Pfam" id="PF00202">
    <property type="entry name" value="Aminotran_3"/>
    <property type="match status" value="1"/>
</dbReference>
<evidence type="ECO:0000313" key="6">
    <source>
        <dbReference type="EMBL" id="QNE07152.1"/>
    </source>
</evidence>
<dbReference type="GO" id="GO:0008483">
    <property type="term" value="F:transaminase activity"/>
    <property type="evidence" value="ECO:0007669"/>
    <property type="project" value="UniProtKB-KW"/>
</dbReference>
<dbReference type="InterPro" id="IPR015422">
    <property type="entry name" value="PyrdxlP-dep_Trfase_small"/>
</dbReference>
<keyword evidence="2 6" id="KW-0032">Aminotransferase</keyword>
<dbReference type="Gene3D" id="3.90.1150.10">
    <property type="entry name" value="Aspartate Aminotransferase, domain 1"/>
    <property type="match status" value="1"/>
</dbReference>
<dbReference type="GO" id="GO:0042802">
    <property type="term" value="F:identical protein binding"/>
    <property type="evidence" value="ECO:0007669"/>
    <property type="project" value="TreeGrafter"/>
</dbReference>
<keyword evidence="4 5" id="KW-0663">Pyridoxal phosphate</keyword>
<comment type="similarity">
    <text evidence="5">Belongs to the class-III pyridoxal-phosphate-dependent aminotransferase family.</text>
</comment>
<accession>A0A7G6VZI7</accession>
<name>A0A7G6VZI7_9SPHN</name>